<feature type="domain" description="Cupin type-2" evidence="2">
    <location>
        <begin position="75"/>
        <end position="142"/>
    </location>
</feature>
<organism evidence="3 4">
    <name type="scientific">Hungatella effluvii</name>
    <dbReference type="NCBI Taxonomy" id="1096246"/>
    <lineage>
        <taxon>Bacteria</taxon>
        <taxon>Bacillati</taxon>
        <taxon>Bacillota</taxon>
        <taxon>Clostridia</taxon>
        <taxon>Lachnospirales</taxon>
        <taxon>Lachnospiraceae</taxon>
        <taxon>Hungatella</taxon>
    </lineage>
</organism>
<dbReference type="Proteomes" id="UP000248057">
    <property type="component" value="Unassembled WGS sequence"/>
</dbReference>
<dbReference type="InterPro" id="IPR013096">
    <property type="entry name" value="Cupin_2"/>
</dbReference>
<dbReference type="PANTHER" id="PTHR35848:SF6">
    <property type="entry name" value="CUPIN TYPE-2 DOMAIN-CONTAINING PROTEIN"/>
    <property type="match status" value="1"/>
</dbReference>
<keyword evidence="1" id="KW-0479">Metal-binding</keyword>
<dbReference type="EMBL" id="QJKD01000028">
    <property type="protein sequence ID" value="PXX44304.1"/>
    <property type="molecule type" value="Genomic_DNA"/>
</dbReference>
<dbReference type="SUPFAM" id="SSF51182">
    <property type="entry name" value="RmlC-like cupins"/>
    <property type="match status" value="1"/>
</dbReference>
<dbReference type="PANTHER" id="PTHR35848">
    <property type="entry name" value="OXALATE-BINDING PROTEIN"/>
    <property type="match status" value="1"/>
</dbReference>
<evidence type="ECO:0000259" key="2">
    <source>
        <dbReference type="Pfam" id="PF07883"/>
    </source>
</evidence>
<dbReference type="CDD" id="cd02221">
    <property type="entry name" value="cupin_TM1287-like"/>
    <property type="match status" value="1"/>
</dbReference>
<evidence type="ECO:0000256" key="1">
    <source>
        <dbReference type="ARBA" id="ARBA00022723"/>
    </source>
</evidence>
<dbReference type="Gene3D" id="2.60.120.10">
    <property type="entry name" value="Jelly Rolls"/>
    <property type="match status" value="1"/>
</dbReference>
<proteinExistence type="predicted"/>
<sequence length="147" mass="16095">MDLKRLIHCSKKAVCVSRIRWTGSSAGFWNKNDESEERKMTIEKIENMCGGEGCVVIKHILGKEELNGKCGLYAEVTIGKGCSLGYHEHHGESETYYILSGKGDYNDNGAIRPVTAGDVTFTPSGRGHGLVNTGDDDLIFMALIILD</sequence>
<protein>
    <recommendedName>
        <fullName evidence="2">Cupin type-2 domain-containing protein</fullName>
    </recommendedName>
</protein>
<accession>A0A2V3XV15</accession>
<keyword evidence="4" id="KW-1185">Reference proteome</keyword>
<dbReference type="AlphaFoldDB" id="A0A2V3XV15"/>
<dbReference type="GO" id="GO:0046872">
    <property type="term" value="F:metal ion binding"/>
    <property type="evidence" value="ECO:0007669"/>
    <property type="project" value="UniProtKB-KW"/>
</dbReference>
<gene>
    <name evidence="3" type="ORF">DFR60_12826</name>
</gene>
<name>A0A2V3XV15_9FIRM</name>
<dbReference type="InterPro" id="IPR051610">
    <property type="entry name" value="GPI/OXD"/>
</dbReference>
<dbReference type="InterPro" id="IPR011051">
    <property type="entry name" value="RmlC_Cupin_sf"/>
</dbReference>
<evidence type="ECO:0000313" key="3">
    <source>
        <dbReference type="EMBL" id="PXX44304.1"/>
    </source>
</evidence>
<evidence type="ECO:0000313" key="4">
    <source>
        <dbReference type="Proteomes" id="UP000248057"/>
    </source>
</evidence>
<dbReference type="InterPro" id="IPR014710">
    <property type="entry name" value="RmlC-like_jellyroll"/>
</dbReference>
<reference evidence="3 4" key="1">
    <citation type="submission" date="2018-05" db="EMBL/GenBank/DDBJ databases">
        <title>Genomic Encyclopedia of Type Strains, Phase IV (KMG-IV): sequencing the most valuable type-strain genomes for metagenomic binning, comparative biology and taxonomic classification.</title>
        <authorList>
            <person name="Goeker M."/>
        </authorList>
    </citation>
    <scope>NUCLEOTIDE SEQUENCE [LARGE SCALE GENOMIC DNA]</scope>
    <source>
        <strain evidence="3 4">DSM 24995</strain>
    </source>
</reference>
<dbReference type="Pfam" id="PF07883">
    <property type="entry name" value="Cupin_2"/>
    <property type="match status" value="1"/>
</dbReference>
<comment type="caution">
    <text evidence="3">The sequence shown here is derived from an EMBL/GenBank/DDBJ whole genome shotgun (WGS) entry which is preliminary data.</text>
</comment>